<dbReference type="EMBL" id="JBGMEK010000047">
    <property type="protein sequence ID" value="MFA0812589.1"/>
    <property type="molecule type" value="Genomic_DNA"/>
</dbReference>
<accession>A0ABV4P3N4</accession>
<organism evidence="2 3">
    <name type="scientific">Microbulbifer epialgicus</name>
    <dbReference type="NCBI Taxonomy" id="393907"/>
    <lineage>
        <taxon>Bacteria</taxon>
        <taxon>Pseudomonadati</taxon>
        <taxon>Pseudomonadota</taxon>
        <taxon>Gammaproteobacteria</taxon>
        <taxon>Cellvibrionales</taxon>
        <taxon>Microbulbiferaceae</taxon>
        <taxon>Microbulbifer</taxon>
    </lineage>
</organism>
<dbReference type="NCBIfam" id="TIGR03010">
    <property type="entry name" value="sulf_tusC_dsrF"/>
    <property type="match status" value="1"/>
</dbReference>
<evidence type="ECO:0000313" key="3">
    <source>
        <dbReference type="Proteomes" id="UP001569428"/>
    </source>
</evidence>
<name>A0ABV4P3N4_9GAMM</name>
<comment type="similarity">
    <text evidence="1">Belongs to the DsrF/TusC family.</text>
</comment>
<dbReference type="PANTHER" id="PTHR38780:SF1">
    <property type="entry name" value="PROTEIN TUSC"/>
    <property type="match status" value="1"/>
</dbReference>
<evidence type="ECO:0000256" key="1">
    <source>
        <dbReference type="ARBA" id="ARBA00005996"/>
    </source>
</evidence>
<dbReference type="Pfam" id="PF02635">
    <property type="entry name" value="DsrE"/>
    <property type="match status" value="1"/>
</dbReference>
<evidence type="ECO:0000313" key="2">
    <source>
        <dbReference type="EMBL" id="MFA0812589.1"/>
    </source>
</evidence>
<comment type="caution">
    <text evidence="2">The sequence shown here is derived from an EMBL/GenBank/DDBJ whole genome shotgun (WGS) entry which is preliminary data.</text>
</comment>
<dbReference type="InterPro" id="IPR017462">
    <property type="entry name" value="Sulphur_relay_TusC/DsrF"/>
</dbReference>
<dbReference type="InterPro" id="IPR027396">
    <property type="entry name" value="DsrEFH-like"/>
</dbReference>
<gene>
    <name evidence="2" type="primary">tusC</name>
    <name evidence="2" type="ORF">ACCI49_16875</name>
</gene>
<reference evidence="2 3" key="1">
    <citation type="submission" date="2024-08" db="EMBL/GenBank/DDBJ databases">
        <authorList>
            <person name="Ishaq N."/>
        </authorList>
    </citation>
    <scope>NUCLEOTIDE SEQUENCE [LARGE SCALE GENOMIC DNA]</scope>
    <source>
        <strain evidence="2 3">DSM 18651</strain>
    </source>
</reference>
<dbReference type="RefSeq" id="WP_371840280.1">
    <property type="nucleotide sequence ID" value="NZ_JBGMEK010000047.1"/>
</dbReference>
<keyword evidence="3" id="KW-1185">Reference proteome</keyword>
<dbReference type="Proteomes" id="UP001569428">
    <property type="component" value="Unassembled WGS sequence"/>
</dbReference>
<dbReference type="InterPro" id="IPR003787">
    <property type="entry name" value="Sulphur_relay_DsrE/F-like"/>
</dbReference>
<dbReference type="NCBIfam" id="NF001238">
    <property type="entry name" value="PRK00211.1"/>
    <property type="match status" value="1"/>
</dbReference>
<protein>
    <submittedName>
        <fullName evidence="2">Sulfurtransferase complex subunit TusC</fullName>
    </submittedName>
</protein>
<dbReference type="SUPFAM" id="SSF75169">
    <property type="entry name" value="DsrEFH-like"/>
    <property type="match status" value="1"/>
</dbReference>
<sequence>MGNKTLTICRAAPYGSALAREGLEAILAAAAMGQEVDLLFLGDGVFQLLDNQSPEGIQQKSLHRNLQALPMFGPEQLYVCASSLSERGINPKQIKIPGIDIKVIEKPGALIASYQCVLNF</sequence>
<dbReference type="PANTHER" id="PTHR38780">
    <property type="entry name" value="PROTEIN TUSC"/>
    <property type="match status" value="1"/>
</dbReference>
<proteinExistence type="inferred from homology"/>
<dbReference type="Gene3D" id="3.40.1260.10">
    <property type="entry name" value="DsrEFH-like"/>
    <property type="match status" value="1"/>
</dbReference>